<gene>
    <name evidence="2" type="primary">hyuB</name>
    <name evidence="2" type="ORF">RRU01S_24_00510</name>
</gene>
<protein>
    <submittedName>
        <fullName evidence="2">Hydantoin utilization protein B</fullName>
    </submittedName>
</protein>
<proteinExistence type="predicted"/>
<name>A0A081CZS7_9HYPH</name>
<dbReference type="GO" id="GO:0017168">
    <property type="term" value="F:5-oxoprolinase (ATP-hydrolyzing) activity"/>
    <property type="evidence" value="ECO:0007669"/>
    <property type="project" value="TreeGrafter"/>
</dbReference>
<dbReference type="InterPro" id="IPR045079">
    <property type="entry name" value="Oxoprolinase-like"/>
</dbReference>
<reference evidence="2 3" key="1">
    <citation type="submission" date="2014-08" db="EMBL/GenBank/DDBJ databases">
        <title>Whole genome shotgun sequence of Rhizobium rubi NBRC 13261.</title>
        <authorList>
            <person name="Katano-Makiyama Y."/>
            <person name="Hosoyama A."/>
            <person name="Hashimoto M."/>
            <person name="Hosoyama Y."/>
            <person name="Noguchi M."/>
            <person name="Tsuchikane K."/>
            <person name="Uohara A."/>
            <person name="Ohji S."/>
            <person name="Ichikawa N."/>
            <person name="Kimura A."/>
            <person name="Yamazoe A."/>
            <person name="Fujita N."/>
        </authorList>
    </citation>
    <scope>NUCLEOTIDE SEQUENCE [LARGE SCALE GENOMIC DNA]</scope>
    <source>
        <strain evidence="2 3">NBRC 13261</strain>
    </source>
</reference>
<dbReference type="PANTHER" id="PTHR11365:SF23">
    <property type="entry name" value="HYPOTHETICAL 5-OXOPROLINASE (EUROFUNG)-RELATED"/>
    <property type="match status" value="1"/>
</dbReference>
<dbReference type="AlphaFoldDB" id="A0A081CZS7"/>
<organism evidence="2 3">
    <name type="scientific">Agrobacterium rubi TR3 = NBRC 13261</name>
    <dbReference type="NCBI Taxonomy" id="1368415"/>
    <lineage>
        <taxon>Bacteria</taxon>
        <taxon>Pseudomonadati</taxon>
        <taxon>Pseudomonadota</taxon>
        <taxon>Alphaproteobacteria</taxon>
        <taxon>Hyphomicrobiales</taxon>
        <taxon>Rhizobiaceae</taxon>
        <taxon>Rhizobium/Agrobacterium group</taxon>
        <taxon>Agrobacterium</taxon>
    </lineage>
</organism>
<dbReference type="GO" id="GO:0005829">
    <property type="term" value="C:cytosol"/>
    <property type="evidence" value="ECO:0007669"/>
    <property type="project" value="TreeGrafter"/>
</dbReference>
<dbReference type="EMBL" id="BBJU01000024">
    <property type="protein sequence ID" value="GAK72173.1"/>
    <property type="molecule type" value="Genomic_DNA"/>
</dbReference>
<evidence type="ECO:0000313" key="2">
    <source>
        <dbReference type="EMBL" id="GAK72173.1"/>
    </source>
</evidence>
<feature type="domain" description="Hydantoinase B/oxoprolinase" evidence="1">
    <location>
        <begin position="2"/>
        <end position="528"/>
    </location>
</feature>
<dbReference type="Proteomes" id="UP000028701">
    <property type="component" value="Unassembled WGS sequence"/>
</dbReference>
<accession>A0A081CZS7</accession>
<evidence type="ECO:0000259" key="1">
    <source>
        <dbReference type="Pfam" id="PF02538"/>
    </source>
</evidence>
<dbReference type="RefSeq" id="WP_012654954.1">
    <property type="nucleotide sequence ID" value="NZ_BBJU01000024.1"/>
</dbReference>
<sequence>MDAVRTAVMNNRFNAIVEEASAAIYRTAHTTFVKIVQDYQCAIATAEGEMFAYPMLSGVNVFVGSPLKPTLDAIGRENLKQGDIIITNDPFATDGLVTHLMDVTLLYPIFYDEKLIAIGWAFVHASDIGGAVPGSISPAFTEVFQEGLRVRPMKLYEGGVLNEAIKSIFQDNSRIPTELWGDIQAMISGLKSMDRRVSELCERYDRESVEEGMQDVINYAETKARAVIRTIRDGVYTFSDYLEGIHDGQLAYFSVTMTVKDSEIEVDFTGTDPQLAAAYNLVTGATTHPYIIQCLYAYILTVDPLTPRNSGILRAIHGHAPRGTVLNAVYPASGGSRAASATRAYDVILGCLNQALPEGLAAAGGGMSGVIVVSAPDPRTGRDRVNVVGTIDGGGGARRGVDGLDGSEVRYSQRSVPVEVIEIETVLVMRALRLVPDSRRAGRFASGAALEIEMENTSNRAVITVRNLNRFVFAPWGFKGGEIGLLGKAIVNPGRPDERSVGKISVLELGQGDILRITSSTGGAFGEPLERDVAAIAREIENGMISPERAADVYAVVFDRDGKIDEAATAEQRRERGNRKSDDFNFCIERQRQDQVWSQQTRRELASRALTYEQRIRSQLVDRVHHRLLAKGERVDAGKLDQVIAEEAGRL</sequence>
<comment type="caution">
    <text evidence="2">The sequence shown here is derived from an EMBL/GenBank/DDBJ whole genome shotgun (WGS) entry which is preliminary data.</text>
</comment>
<dbReference type="eggNOG" id="COG0146">
    <property type="taxonomic scope" value="Bacteria"/>
</dbReference>
<dbReference type="GO" id="GO:0006749">
    <property type="term" value="P:glutathione metabolic process"/>
    <property type="evidence" value="ECO:0007669"/>
    <property type="project" value="TreeGrafter"/>
</dbReference>
<dbReference type="InterPro" id="IPR003692">
    <property type="entry name" value="Hydantoinase_B"/>
</dbReference>
<dbReference type="OrthoDB" id="9761586at2"/>
<dbReference type="PANTHER" id="PTHR11365">
    <property type="entry name" value="5-OXOPROLINASE RELATED"/>
    <property type="match status" value="1"/>
</dbReference>
<dbReference type="Pfam" id="PF02538">
    <property type="entry name" value="Hydantoinase_B"/>
    <property type="match status" value="1"/>
</dbReference>
<evidence type="ECO:0000313" key="3">
    <source>
        <dbReference type="Proteomes" id="UP000028701"/>
    </source>
</evidence>